<dbReference type="EMBL" id="CP120733">
    <property type="protein sequence ID" value="WFD11413.1"/>
    <property type="molecule type" value="Genomic_DNA"/>
</dbReference>
<dbReference type="InterPro" id="IPR039315">
    <property type="entry name" value="CheW"/>
</dbReference>
<keyword evidence="3" id="KW-1185">Reference proteome</keyword>
<dbReference type="PANTHER" id="PTHR22617:SF23">
    <property type="entry name" value="CHEMOTAXIS PROTEIN CHEW"/>
    <property type="match status" value="1"/>
</dbReference>
<dbReference type="Proteomes" id="UP001222800">
    <property type="component" value="Chromosome"/>
</dbReference>
<proteinExistence type="predicted"/>
<protein>
    <submittedName>
        <fullName evidence="2">Chemotaxis protein CheW</fullName>
    </submittedName>
</protein>
<evidence type="ECO:0000259" key="1">
    <source>
        <dbReference type="PROSITE" id="PS50851"/>
    </source>
</evidence>
<name>A0ABY8EK39_9FIRM</name>
<dbReference type="InterPro" id="IPR036061">
    <property type="entry name" value="CheW-like_dom_sf"/>
</dbReference>
<evidence type="ECO:0000313" key="3">
    <source>
        <dbReference type="Proteomes" id="UP001222800"/>
    </source>
</evidence>
<accession>A0ABY8EK39</accession>
<dbReference type="Gene3D" id="2.30.30.40">
    <property type="entry name" value="SH3 Domains"/>
    <property type="match status" value="1"/>
</dbReference>
<dbReference type="SMART" id="SM00260">
    <property type="entry name" value="CheW"/>
    <property type="match status" value="1"/>
</dbReference>
<dbReference type="RefSeq" id="WP_277733461.1">
    <property type="nucleotide sequence ID" value="NZ_CP120733.1"/>
</dbReference>
<feature type="domain" description="CheW-like" evidence="1">
    <location>
        <begin position="3"/>
        <end position="144"/>
    </location>
</feature>
<evidence type="ECO:0000313" key="2">
    <source>
        <dbReference type="EMBL" id="WFD11413.1"/>
    </source>
</evidence>
<dbReference type="InterPro" id="IPR002545">
    <property type="entry name" value="CheW-lke_dom"/>
</dbReference>
<gene>
    <name evidence="2" type="ORF">P4S50_04870</name>
</gene>
<reference evidence="2 3" key="1">
    <citation type="submission" date="2023-03" db="EMBL/GenBank/DDBJ databases">
        <title>Complete genome sequence of Tepidibacter sp. SWIR-1, isolated from a deep-sea hydrothermal vent.</title>
        <authorList>
            <person name="Li X."/>
        </authorList>
    </citation>
    <scope>NUCLEOTIDE SEQUENCE [LARGE SCALE GENOMIC DNA]</scope>
    <source>
        <strain evidence="2 3">SWIR-1</strain>
    </source>
</reference>
<dbReference type="Pfam" id="PF01584">
    <property type="entry name" value="CheW"/>
    <property type="match status" value="1"/>
</dbReference>
<dbReference type="SUPFAM" id="SSF50341">
    <property type="entry name" value="CheW-like"/>
    <property type="match status" value="1"/>
</dbReference>
<organism evidence="2 3">
    <name type="scientific">Tepidibacter hydrothermalis</name>
    <dbReference type="NCBI Taxonomy" id="3036126"/>
    <lineage>
        <taxon>Bacteria</taxon>
        <taxon>Bacillati</taxon>
        <taxon>Bacillota</taxon>
        <taxon>Clostridia</taxon>
        <taxon>Peptostreptococcales</taxon>
        <taxon>Peptostreptococcaceae</taxon>
        <taxon>Tepidibacter</taxon>
    </lineage>
</organism>
<sequence length="152" mass="17101">MAEKKYVIFKLNNEEYGVDIMKVKEVSEVKERVKVPNTPDFVDGIINIRGDVTPIINLKKRFNLAEDTKFCELSRIIVVNMDGKMVGFLVDDASHVISIEDTDIEPAPEVISGEDKVYIEGIGKVDSRMIIILNLEEVLDENEKNSISSIEG</sequence>
<dbReference type="Gene3D" id="2.40.50.180">
    <property type="entry name" value="CheA-289, Domain 4"/>
    <property type="match status" value="1"/>
</dbReference>
<dbReference type="PANTHER" id="PTHR22617">
    <property type="entry name" value="CHEMOTAXIS SENSOR HISTIDINE KINASE-RELATED"/>
    <property type="match status" value="1"/>
</dbReference>
<dbReference type="PROSITE" id="PS50851">
    <property type="entry name" value="CHEW"/>
    <property type="match status" value="1"/>
</dbReference>